<comment type="caution">
    <text evidence="5">The sequence shown here is derived from an EMBL/GenBank/DDBJ whole genome shotgun (WGS) entry which is preliminary data.</text>
</comment>
<sequence length="269" mass="29627">MMNKYPNRGFLFSFLVLLIGFFIFGCSTPKTITYFQNIPDSVSTTIEKAKFTEPVIQPDDILSITVQTADPSATESINQKSVTTSVLGASTASAIGNQQVSGFLVDKNGEVELPIIGTLKLAGLTTYQARQHIREKASTYFVNPAVQVRFVNFKITVIGEVTRPASYTVPSEKVTLLDALGLAGDLTIYGKRENILLIRETPNGKETARFNLNNTELFKSPYFYLKQNDIVYVEPNKSKIATTDGARTRAFAFTGTVISLIIVALSRIF</sequence>
<organism evidence="5 6">
    <name type="scientific">Olivibacter ginsenosidimutans</name>
    <dbReference type="NCBI Taxonomy" id="1176537"/>
    <lineage>
        <taxon>Bacteria</taxon>
        <taxon>Pseudomonadati</taxon>
        <taxon>Bacteroidota</taxon>
        <taxon>Sphingobacteriia</taxon>
        <taxon>Sphingobacteriales</taxon>
        <taxon>Sphingobacteriaceae</taxon>
        <taxon>Olivibacter</taxon>
    </lineage>
</organism>
<dbReference type="Pfam" id="PF02563">
    <property type="entry name" value="Poly_export"/>
    <property type="match status" value="1"/>
</dbReference>
<evidence type="ECO:0000256" key="1">
    <source>
        <dbReference type="ARBA" id="ARBA00022729"/>
    </source>
</evidence>
<reference evidence="6" key="1">
    <citation type="journal article" date="2019" name="Int. J. Syst. Evol. Microbiol.">
        <title>The Global Catalogue of Microorganisms (GCM) 10K type strain sequencing project: providing services to taxonomists for standard genome sequencing and annotation.</title>
        <authorList>
            <consortium name="The Broad Institute Genomics Platform"/>
            <consortium name="The Broad Institute Genome Sequencing Center for Infectious Disease"/>
            <person name="Wu L."/>
            <person name="Ma J."/>
        </authorList>
    </citation>
    <scope>NUCLEOTIDE SEQUENCE [LARGE SCALE GENOMIC DNA]</scope>
    <source>
        <strain evidence="6">JCM 18200</strain>
    </source>
</reference>
<keyword evidence="2" id="KW-1133">Transmembrane helix</keyword>
<evidence type="ECO:0000313" key="5">
    <source>
        <dbReference type="EMBL" id="GAA4785608.1"/>
    </source>
</evidence>
<dbReference type="InterPro" id="IPR049712">
    <property type="entry name" value="Poly_export"/>
</dbReference>
<dbReference type="PROSITE" id="PS51257">
    <property type="entry name" value="PROKAR_LIPOPROTEIN"/>
    <property type="match status" value="1"/>
</dbReference>
<dbReference type="Gene3D" id="3.30.1950.10">
    <property type="entry name" value="wza like domain"/>
    <property type="match status" value="1"/>
</dbReference>
<dbReference type="InterPro" id="IPR003715">
    <property type="entry name" value="Poly_export_N"/>
</dbReference>
<dbReference type="PANTHER" id="PTHR33619">
    <property type="entry name" value="POLYSACCHARIDE EXPORT PROTEIN GFCE-RELATED"/>
    <property type="match status" value="1"/>
</dbReference>
<keyword evidence="1" id="KW-0732">Signal</keyword>
<dbReference type="InterPro" id="IPR019554">
    <property type="entry name" value="Soluble_ligand-bd"/>
</dbReference>
<feature type="domain" description="Soluble ligand binding" evidence="4">
    <location>
        <begin position="154"/>
        <end position="206"/>
    </location>
</feature>
<name>A0ABP9ASE9_9SPHI</name>
<dbReference type="Pfam" id="PF10531">
    <property type="entry name" value="SLBB"/>
    <property type="match status" value="1"/>
</dbReference>
<protein>
    <submittedName>
        <fullName evidence="5">Polysaccharide biosynthesis/export family protein</fullName>
    </submittedName>
</protein>
<evidence type="ECO:0000313" key="6">
    <source>
        <dbReference type="Proteomes" id="UP001501411"/>
    </source>
</evidence>
<evidence type="ECO:0000259" key="4">
    <source>
        <dbReference type="Pfam" id="PF10531"/>
    </source>
</evidence>
<evidence type="ECO:0000259" key="3">
    <source>
        <dbReference type="Pfam" id="PF02563"/>
    </source>
</evidence>
<dbReference type="EMBL" id="BAABIQ010000005">
    <property type="protein sequence ID" value="GAA4785608.1"/>
    <property type="molecule type" value="Genomic_DNA"/>
</dbReference>
<feature type="transmembrane region" description="Helical" evidence="2">
    <location>
        <begin position="250"/>
        <end position="268"/>
    </location>
</feature>
<keyword evidence="2" id="KW-0812">Transmembrane</keyword>
<dbReference type="Proteomes" id="UP001501411">
    <property type="component" value="Unassembled WGS sequence"/>
</dbReference>
<keyword evidence="6" id="KW-1185">Reference proteome</keyword>
<evidence type="ECO:0000256" key="2">
    <source>
        <dbReference type="SAM" id="Phobius"/>
    </source>
</evidence>
<dbReference type="Gene3D" id="3.10.560.10">
    <property type="entry name" value="Outer membrane lipoprotein wza domain like"/>
    <property type="match status" value="2"/>
</dbReference>
<proteinExistence type="predicted"/>
<dbReference type="PANTHER" id="PTHR33619:SF3">
    <property type="entry name" value="POLYSACCHARIDE EXPORT PROTEIN GFCE-RELATED"/>
    <property type="match status" value="1"/>
</dbReference>
<feature type="domain" description="Polysaccharide export protein N-terminal" evidence="3">
    <location>
        <begin position="53"/>
        <end position="149"/>
    </location>
</feature>
<accession>A0ABP9ASE9</accession>
<keyword evidence="2" id="KW-0472">Membrane</keyword>
<dbReference type="RefSeq" id="WP_345230807.1">
    <property type="nucleotide sequence ID" value="NZ_BAABIQ010000005.1"/>
</dbReference>
<gene>
    <name evidence="5" type="ORF">GCM10023231_11900</name>
</gene>